<name>A0ABW5D6D3_9BACT</name>
<reference evidence="2" key="1">
    <citation type="journal article" date="2019" name="Int. J. Syst. Evol. Microbiol.">
        <title>The Global Catalogue of Microorganisms (GCM) 10K type strain sequencing project: providing services to taxonomists for standard genome sequencing and annotation.</title>
        <authorList>
            <consortium name="The Broad Institute Genomics Platform"/>
            <consortium name="The Broad Institute Genome Sequencing Center for Infectious Disease"/>
            <person name="Wu L."/>
            <person name="Ma J."/>
        </authorList>
    </citation>
    <scope>NUCLEOTIDE SEQUENCE [LARGE SCALE GENOMIC DNA]</scope>
    <source>
        <strain evidence="2">CGMCC 4.7106</strain>
    </source>
</reference>
<evidence type="ECO:0000313" key="1">
    <source>
        <dbReference type="EMBL" id="MFD2255918.1"/>
    </source>
</evidence>
<dbReference type="Proteomes" id="UP001597375">
    <property type="component" value="Unassembled WGS sequence"/>
</dbReference>
<comment type="caution">
    <text evidence="1">The sequence shown here is derived from an EMBL/GenBank/DDBJ whole genome shotgun (WGS) entry which is preliminary data.</text>
</comment>
<gene>
    <name evidence="1" type="primary">cas8c</name>
    <name evidence="1" type="ORF">ACFSSA_04440</name>
</gene>
<dbReference type="EMBL" id="JBHUIT010000003">
    <property type="protein sequence ID" value="MFD2255918.1"/>
    <property type="molecule type" value="Genomic_DNA"/>
</dbReference>
<dbReference type="InterPro" id="IPR010144">
    <property type="entry name" value="CRISPR-assoc_prot_Csd1-typ"/>
</dbReference>
<keyword evidence="2" id="KW-1185">Reference proteome</keyword>
<accession>A0ABW5D6D3</accession>
<proteinExistence type="predicted"/>
<organism evidence="1 2">
    <name type="scientific">Luteolibacter algae</name>
    <dbReference type="NCBI Taxonomy" id="454151"/>
    <lineage>
        <taxon>Bacteria</taxon>
        <taxon>Pseudomonadati</taxon>
        <taxon>Verrucomicrobiota</taxon>
        <taxon>Verrucomicrobiia</taxon>
        <taxon>Verrucomicrobiales</taxon>
        <taxon>Verrucomicrobiaceae</taxon>
        <taxon>Luteolibacter</taxon>
    </lineage>
</organism>
<dbReference type="CDD" id="cd09757">
    <property type="entry name" value="Cas8c_I-C"/>
    <property type="match status" value="1"/>
</dbReference>
<dbReference type="NCBIfam" id="TIGR01863">
    <property type="entry name" value="cas_Csd1"/>
    <property type="match status" value="1"/>
</dbReference>
<dbReference type="Pfam" id="PF09709">
    <property type="entry name" value="Cas_Csd1"/>
    <property type="match status" value="1"/>
</dbReference>
<evidence type="ECO:0000313" key="2">
    <source>
        <dbReference type="Proteomes" id="UP001597375"/>
    </source>
</evidence>
<protein>
    <submittedName>
        <fullName evidence="1">Type I-C CRISPR-associated protein Cas8c/Csd1</fullName>
    </submittedName>
</protein>
<dbReference type="RefSeq" id="WP_386818708.1">
    <property type="nucleotide sequence ID" value="NZ_JBHUIT010000003.1"/>
</dbReference>
<sequence length="636" mass="70709">MILQKLNQFYERIQGEDGNPYGVPTPGYSVQNITFRIVLNPDGSLVEIQDTRKTLTQTTKTGKIKTKQVPRQTLVPGDSKPPGQGINPCTFWDNTAYLLGYKKPDKNSAKAEKEAARALETLAATKEHYIALSDAAGSDQPALAAIRSFYENHWNAEMAVDHAEKLDDFAATGFGVFRVLPSQKDVHEQDAIKAWWATRQHGNTPTDDLGFCLVTGQELPIARIHEPAIKGVNGAAPGGAKLASFEKHSFRSYAKDQSFNSPVSEQAVFAYCNALNALLSGPQSHRHLVTIGDVTTIFWTEKKSTTESLFAHLLGGNIEAEPASTNTEDQIRHNQLQVFLDILRKGGGASVTDLDDKPDTKFYILGLSGNVTRLVVRFWHVNTIDDMIDRLRDHYQNLALTRKKDSHPYREPEFPSAQRLLEQTARDRKAISPLLGGQLMQAILNGSPYPMTLLQGVLNRLKIVEKDPQGKTLENVTYLKAAILKAVLIRNFNQTIDMSLNTERTEPAYLLGRLFAALEKTQQDALGQVNAGIRERFYSSASATPGSVFPRIMRTYTHHLAKMGSGALAERIGSEKATKAKIGREILIQEIHTPLEGYPTHLNLEEQGLFAIGYYHQRQDFFTKKTSDSPESQNPQ</sequence>